<evidence type="ECO:0008006" key="4">
    <source>
        <dbReference type="Google" id="ProtNLM"/>
    </source>
</evidence>
<feature type="chain" id="PRO_5046726805" description="DUF4430 domain-containing protein" evidence="1">
    <location>
        <begin position="25"/>
        <end position="170"/>
    </location>
</feature>
<name>A0ABM7ZN96_STRNI</name>
<keyword evidence="1" id="KW-0732">Signal</keyword>
<proteinExistence type="predicted"/>
<feature type="signal peptide" evidence="1">
    <location>
        <begin position="1"/>
        <end position="24"/>
    </location>
</feature>
<dbReference type="RefSeq" id="WP_261951949.1">
    <property type="nucleotide sequence ID" value="NZ_AP026073.1"/>
</dbReference>
<reference evidence="2" key="1">
    <citation type="submission" date="2022-06" db="EMBL/GenBank/DDBJ databases">
        <title>Complete genome sequence of Streptomyces nigrescens HEK616.</title>
        <authorList>
            <person name="Asamizu S."/>
            <person name="Onaka H."/>
        </authorList>
    </citation>
    <scope>NUCLEOTIDE SEQUENCE</scope>
    <source>
        <strain evidence="2">HEK616</strain>
    </source>
</reference>
<evidence type="ECO:0000313" key="2">
    <source>
        <dbReference type="EMBL" id="BDM67850.1"/>
    </source>
</evidence>
<dbReference type="EMBL" id="AP026073">
    <property type="protein sequence ID" value="BDM67850.1"/>
    <property type="molecule type" value="Genomic_DNA"/>
</dbReference>
<protein>
    <recommendedName>
        <fullName evidence="4">DUF4430 domain-containing protein</fullName>
    </recommendedName>
</protein>
<evidence type="ECO:0000313" key="3">
    <source>
        <dbReference type="Proteomes" id="UP001059597"/>
    </source>
</evidence>
<sequence>MLSAPTGKAALVPAAGLACALAFALVDPAVAPRAVAVPAAAHPAASPTPSPTASPPDGTLAGVRVAITGGLFTASLGIIWTTGHPVYGHSCAAAGGAPTPFTALVDAEDEYHFGLVAHWDATAKDFVVDNIHGDVANGKKWTAYVNDTKITTGPCATAIKDTDKVKWSLE</sequence>
<organism evidence="2 3">
    <name type="scientific">Streptomyces nigrescens</name>
    <dbReference type="NCBI Taxonomy" id="1920"/>
    <lineage>
        <taxon>Bacteria</taxon>
        <taxon>Bacillati</taxon>
        <taxon>Actinomycetota</taxon>
        <taxon>Actinomycetes</taxon>
        <taxon>Kitasatosporales</taxon>
        <taxon>Streptomycetaceae</taxon>
        <taxon>Streptomyces</taxon>
    </lineage>
</organism>
<gene>
    <name evidence="2" type="ORF">HEK616_13370</name>
</gene>
<evidence type="ECO:0000256" key="1">
    <source>
        <dbReference type="SAM" id="SignalP"/>
    </source>
</evidence>
<dbReference type="Proteomes" id="UP001059597">
    <property type="component" value="Chromosome"/>
</dbReference>
<accession>A0ABM7ZN96</accession>
<keyword evidence="3" id="KW-1185">Reference proteome</keyword>